<organism evidence="1 2">
    <name type="scientific">Bacillus phage Moonbeam</name>
    <dbReference type="NCBI Taxonomy" id="1540091"/>
    <lineage>
        <taxon>Viruses</taxon>
        <taxon>Duplodnaviria</taxon>
        <taxon>Heunggongvirae</taxon>
        <taxon>Uroviricota</taxon>
        <taxon>Caudoviricetes</taxon>
        <taxon>Herelleviridae</taxon>
        <taxon>Bastillevirinae</taxon>
        <taxon>Moonbeamvirus</taxon>
        <taxon>Moonbeamvirus moonbeam</taxon>
    </lineage>
</organism>
<proteinExistence type="predicted"/>
<dbReference type="KEGG" id="vg:24608132"/>
<evidence type="ECO:0000313" key="2">
    <source>
        <dbReference type="Proteomes" id="UP000030207"/>
    </source>
</evidence>
<protein>
    <submittedName>
        <fullName evidence="1">Uncharacterized protein</fullName>
    </submittedName>
</protein>
<dbReference type="OrthoDB" id="21373at10239"/>
<keyword evidence="2" id="KW-1185">Reference proteome</keyword>
<dbReference type="GeneID" id="24608132"/>
<evidence type="ECO:0000313" key="1">
    <source>
        <dbReference type="EMBL" id="AIW03555.1"/>
    </source>
</evidence>
<dbReference type="RefSeq" id="YP_009151720.1">
    <property type="nucleotide sequence ID" value="NC_027374.1"/>
</dbReference>
<dbReference type="EMBL" id="KM236246">
    <property type="protein sequence ID" value="AIW03555.1"/>
    <property type="molecule type" value="Genomic_DNA"/>
</dbReference>
<dbReference type="Proteomes" id="UP000030207">
    <property type="component" value="Segment"/>
</dbReference>
<sequence>MIAPNKITFYCKPADISGVHHAFPVDSSASHDSARYWATGQYSWQIDQKDPITFEWNNGGFDHVTIESLDIRGEGGRAYQVIVKRDGHFFKVDLREATLMEVILGHGIQAGGRLNGSFCFAKEGSQTKLILEGSDTHKEALAERMKREKYTKKISNKDLKPGHVYSTISGKSKLFLGCVYSANIDEYSGNISKVYKGVLLADWDKWNKDYIKKFLETGELVEGNRVYSGNFDVVKSHSFKIEGEKVADVDLEPLVKRLNDLGMNEYEEKMGKDRHSNYLWGYTGSYELAKMRTNRKEVDFKPADITAMKQHRDRFYNRRFF</sequence>
<accession>A0A0A0RN92</accession>
<gene>
    <name evidence="1" type="ORF">CPT_Moonbeam157</name>
</gene>
<name>A0A0A0RN92_9CAUD</name>
<reference evidence="1 2" key="1">
    <citation type="submission" date="2014-07" db="EMBL/GenBank/DDBJ databases">
        <title>Complete Genome of Bacillus megaterium Myophage Moonbeam.</title>
        <authorList>
            <person name="Cadungog J.N."/>
            <person name="Khatemi B.E."/>
            <person name="Hernandez A.C."/>
            <person name="Everett G.F.K."/>
        </authorList>
    </citation>
    <scope>NUCLEOTIDE SEQUENCE [LARGE SCALE GENOMIC DNA]</scope>
</reference>